<name>A0A409WED3_9AGAR</name>
<keyword evidence="2" id="KW-1185">Reference proteome</keyword>
<accession>A0A409WED3</accession>
<evidence type="ECO:0000313" key="1">
    <source>
        <dbReference type="EMBL" id="PPQ76908.1"/>
    </source>
</evidence>
<organism evidence="1 2">
    <name type="scientific">Panaeolus cyanescens</name>
    <dbReference type="NCBI Taxonomy" id="181874"/>
    <lineage>
        <taxon>Eukaryota</taxon>
        <taxon>Fungi</taxon>
        <taxon>Dikarya</taxon>
        <taxon>Basidiomycota</taxon>
        <taxon>Agaricomycotina</taxon>
        <taxon>Agaricomycetes</taxon>
        <taxon>Agaricomycetidae</taxon>
        <taxon>Agaricales</taxon>
        <taxon>Agaricineae</taxon>
        <taxon>Galeropsidaceae</taxon>
        <taxon>Panaeolus</taxon>
    </lineage>
</organism>
<comment type="caution">
    <text evidence="1">The sequence shown here is derived from an EMBL/GenBank/DDBJ whole genome shotgun (WGS) entry which is preliminary data.</text>
</comment>
<dbReference type="EMBL" id="NHTK01005518">
    <property type="protein sequence ID" value="PPQ76908.1"/>
    <property type="molecule type" value="Genomic_DNA"/>
</dbReference>
<dbReference type="AlphaFoldDB" id="A0A409WED3"/>
<evidence type="ECO:0000313" key="2">
    <source>
        <dbReference type="Proteomes" id="UP000284842"/>
    </source>
</evidence>
<gene>
    <name evidence="1" type="ORF">CVT24_008674</name>
</gene>
<reference evidence="1 2" key="1">
    <citation type="journal article" date="2018" name="Evol. Lett.">
        <title>Horizontal gene cluster transfer increased hallucinogenic mushroom diversity.</title>
        <authorList>
            <person name="Reynolds H.T."/>
            <person name="Vijayakumar V."/>
            <person name="Gluck-Thaler E."/>
            <person name="Korotkin H.B."/>
            <person name="Matheny P.B."/>
            <person name="Slot J.C."/>
        </authorList>
    </citation>
    <scope>NUCLEOTIDE SEQUENCE [LARGE SCALE GENOMIC DNA]</scope>
    <source>
        <strain evidence="1 2">2629</strain>
    </source>
</reference>
<dbReference type="InParanoid" id="A0A409WED3"/>
<dbReference type="Proteomes" id="UP000284842">
    <property type="component" value="Unassembled WGS sequence"/>
</dbReference>
<sequence length="488" mass="54857">MSNNSPIEDNSACASFYDPNGTFTITDPQNGTSTMDETHIFQQFGNGKAARENKVEKWLKSSPETKDELQRQAFSAVLAYISDDPKIANLVYEMDDFKDKLGNFITEGQKRAENLRKQLALDNIDLVNGQVESISFSRVTRDTLERRLGVTFHNATEPFKSKALKVFLTGGAVDTTTSLKAFELKALSDNFNQYWSQWTESRRNGRPKPRHHHSDFLVGLDNVLLYTSQKLEAGSRQMIDSVFSGLAHMLMSSNYEVVQFPELKVSTTNHAIAPIFHTVDHCDPLKRTTIILGGSIDYALVVISPDNGLPRQPGTASTYATGLLKCLNSDQDVSALWNTVLKINGDTERESSKYHLLFVEAKRPAVPTSTTPGEIEATKAKDRIDWLKKHEAQAVAEAMAGCREQTDERLRPGDFMALPWCLTDGIYWVIGMVTHTYGQSGWRCYELAIAHNDRVPLSEEYPELKELMRILYFLAVVPPSDVFRLMID</sequence>
<protein>
    <submittedName>
        <fullName evidence="1">Uncharacterized protein</fullName>
    </submittedName>
</protein>
<proteinExistence type="predicted"/>